<dbReference type="EMBL" id="CH408157">
    <property type="protein sequence ID" value="EDK38440.2"/>
    <property type="molecule type" value="Genomic_DNA"/>
</dbReference>
<reference evidence="2 3" key="1">
    <citation type="journal article" date="2009" name="Nature">
        <title>Evolution of pathogenicity and sexual reproduction in eight Candida genomes.</title>
        <authorList>
            <person name="Butler G."/>
            <person name="Rasmussen M.D."/>
            <person name="Lin M.F."/>
            <person name="Santos M.A."/>
            <person name="Sakthikumar S."/>
            <person name="Munro C.A."/>
            <person name="Rheinbay E."/>
            <person name="Grabherr M."/>
            <person name="Forche A."/>
            <person name="Reedy J.L."/>
            <person name="Agrafioti I."/>
            <person name="Arnaud M.B."/>
            <person name="Bates S."/>
            <person name="Brown A.J."/>
            <person name="Brunke S."/>
            <person name="Costanzo M.C."/>
            <person name="Fitzpatrick D.A."/>
            <person name="de Groot P.W."/>
            <person name="Harris D."/>
            <person name="Hoyer L.L."/>
            <person name="Hube B."/>
            <person name="Klis F.M."/>
            <person name="Kodira C."/>
            <person name="Lennard N."/>
            <person name="Logue M.E."/>
            <person name="Martin R."/>
            <person name="Neiman A.M."/>
            <person name="Nikolaou E."/>
            <person name="Quail M.A."/>
            <person name="Quinn J."/>
            <person name="Santos M.C."/>
            <person name="Schmitzberger F.F."/>
            <person name="Sherlock G."/>
            <person name="Shah P."/>
            <person name="Silverstein K.A."/>
            <person name="Skrzypek M.S."/>
            <person name="Soll D."/>
            <person name="Staggs R."/>
            <person name="Stansfield I."/>
            <person name="Stumpf M.P."/>
            <person name="Sudbery P.E."/>
            <person name="Srikantha T."/>
            <person name="Zeng Q."/>
            <person name="Berman J."/>
            <person name="Berriman M."/>
            <person name="Heitman J."/>
            <person name="Gow N.A."/>
            <person name="Lorenz M.C."/>
            <person name="Birren B.W."/>
            <person name="Kellis M."/>
            <person name="Cuomo C.A."/>
        </authorList>
    </citation>
    <scope>NUCLEOTIDE SEQUENCE [LARGE SCALE GENOMIC DNA]</scope>
    <source>
        <strain evidence="3">ATCC 6260 / CBS 566 / DSM 6381 / JCM 1539 / NBRC 10279 / NRRL Y-324</strain>
    </source>
</reference>
<protein>
    <submittedName>
        <fullName evidence="2">Uncharacterized protein</fullName>
    </submittedName>
</protein>
<feature type="compositionally biased region" description="Low complexity" evidence="1">
    <location>
        <begin position="28"/>
        <end position="58"/>
    </location>
</feature>
<keyword evidence="3" id="KW-1185">Reference proteome</keyword>
<dbReference type="Proteomes" id="UP000001997">
    <property type="component" value="Unassembled WGS sequence"/>
</dbReference>
<feature type="region of interest" description="Disordered" evidence="1">
    <location>
        <begin position="20"/>
        <end position="107"/>
    </location>
</feature>
<accession>A5DGY7</accession>
<evidence type="ECO:0000256" key="1">
    <source>
        <dbReference type="SAM" id="MobiDB-lite"/>
    </source>
</evidence>
<dbReference type="RefSeq" id="XP_001484809.2">
    <property type="nucleotide sequence ID" value="XM_001484759.1"/>
</dbReference>
<dbReference type="AlphaFoldDB" id="A5DGY7"/>
<dbReference type="VEuPathDB" id="FungiDB:PGUG_02538"/>
<proteinExistence type="predicted"/>
<dbReference type="GeneID" id="5127092"/>
<evidence type="ECO:0000313" key="3">
    <source>
        <dbReference type="Proteomes" id="UP000001997"/>
    </source>
</evidence>
<sequence>MEASLVLAELSDCGCCVTFAEPSDNTASPSRSTTSLSRNSLDSSLSGSKVSVPVSLPSCTGAPKNSADRLRGDPSKPICKSIAEFKPEPREMEGAEVVEENPGRTTEAGGVRYVCNSSDWVIMAILSIALELTWNDKSELSGIPDCGVKAE</sequence>
<organism evidence="2 3">
    <name type="scientific">Meyerozyma guilliermondii (strain ATCC 6260 / CBS 566 / DSM 6381 / JCM 1539 / NBRC 10279 / NRRL Y-324)</name>
    <name type="common">Yeast</name>
    <name type="synonym">Candida guilliermondii</name>
    <dbReference type="NCBI Taxonomy" id="294746"/>
    <lineage>
        <taxon>Eukaryota</taxon>
        <taxon>Fungi</taxon>
        <taxon>Dikarya</taxon>
        <taxon>Ascomycota</taxon>
        <taxon>Saccharomycotina</taxon>
        <taxon>Pichiomycetes</taxon>
        <taxon>Debaryomycetaceae</taxon>
        <taxon>Meyerozyma</taxon>
    </lineage>
</organism>
<feature type="compositionally biased region" description="Basic and acidic residues" evidence="1">
    <location>
        <begin position="83"/>
        <end position="93"/>
    </location>
</feature>
<name>A5DGY7_PICGU</name>
<dbReference type="KEGG" id="pgu:PGUG_02538"/>
<gene>
    <name evidence="2" type="ORF">PGUG_02538</name>
</gene>
<evidence type="ECO:0000313" key="2">
    <source>
        <dbReference type="EMBL" id="EDK38440.2"/>
    </source>
</evidence>
<dbReference type="InParanoid" id="A5DGY7"/>
<dbReference type="HOGENOM" id="CLU_1732155_0_0_1"/>